<dbReference type="PANTHER" id="PTHR11361">
    <property type="entry name" value="DNA MISMATCH REPAIR PROTEIN MUTS FAMILY MEMBER"/>
    <property type="match status" value="1"/>
</dbReference>
<keyword evidence="5" id="KW-0862">Zinc</keyword>
<keyword evidence="9" id="KW-1185">Reference proteome</keyword>
<dbReference type="PANTHER" id="PTHR11361:SF145">
    <property type="entry name" value="DNA MISMATCH REPAIR PROTEINS MUTS FAMILY DOMAIN-CONTAINING PROTEIN"/>
    <property type="match status" value="1"/>
</dbReference>
<feature type="compositionally biased region" description="Polar residues" evidence="6">
    <location>
        <begin position="647"/>
        <end position="658"/>
    </location>
</feature>
<proteinExistence type="predicted"/>
<dbReference type="SMART" id="SM00534">
    <property type="entry name" value="MUTSac"/>
    <property type="match status" value="1"/>
</dbReference>
<dbReference type="Gene3D" id="3.30.420.110">
    <property type="entry name" value="MutS, connector domain"/>
    <property type="match status" value="1"/>
</dbReference>
<dbReference type="Pfam" id="PF05192">
    <property type="entry name" value="MutS_III"/>
    <property type="match status" value="1"/>
</dbReference>
<feature type="region of interest" description="Disordered" evidence="6">
    <location>
        <begin position="138"/>
        <end position="157"/>
    </location>
</feature>
<evidence type="ECO:0000256" key="4">
    <source>
        <dbReference type="ARBA" id="ARBA00023125"/>
    </source>
</evidence>
<dbReference type="InterPro" id="IPR007696">
    <property type="entry name" value="DNA_mismatch_repair_MutS_core"/>
</dbReference>
<feature type="compositionally biased region" description="Polar residues" evidence="6">
    <location>
        <begin position="688"/>
        <end position="698"/>
    </location>
</feature>
<dbReference type="InterPro" id="IPR000432">
    <property type="entry name" value="DNA_mismatch_repair_MutS_C"/>
</dbReference>
<feature type="compositionally biased region" description="Low complexity" evidence="6">
    <location>
        <begin position="974"/>
        <end position="988"/>
    </location>
</feature>
<dbReference type="Gene3D" id="3.40.1170.10">
    <property type="entry name" value="DNA repair protein MutS, domain I"/>
    <property type="match status" value="1"/>
</dbReference>
<dbReference type="InterPro" id="IPR016151">
    <property type="entry name" value="DNA_mismatch_repair_MutS_N"/>
</dbReference>
<feature type="compositionally biased region" description="Basic and acidic residues" evidence="6">
    <location>
        <begin position="731"/>
        <end position="750"/>
    </location>
</feature>
<sequence>MTESYATYSGIPSLLSPWPLPPPPPPVPTTSQAPYLSTPHVGSNFSSVNPSYYNGHVSSTAPNSYIMQSLHSLPNYVNNFDKPPEVVHESEEIHLDMGHKSRNMRQFAEKVNGSYELTLGIHDRITRTVINNLAEKKQEVTKRTSDKKKKSLMSKKSTITAKKETVKPLPVKPDRLIPESDDSDGEFLEMGRNWRIKSLFNCRISEYPTSIGWPQPQTDIGKTFPAARSTFYETGETGFTGASTPTSSHGYVIGRTWIRSKPGAETDIWKGKPKTNPGAIGSHLSQKIVKKAIQRKFPNYSMQIINDKRIYSGTKECFQFIKGNCQAGVFCTFEHSGSISHQSNNICARLLRGLCRNKVSCPNGSHPLLPHQFPVTSLSNFLGFTIYKFPVCDYYLRILCSADDCPYLHVKHTDGLEPCENFNQGICLKGIMCSQPHRYYYSVVKEKCTKLDNSHVSIVATPKAVSSNDNPPAQGAKLSDSSMITAAGTTVPSTDMNAKETDPSTFTWISRISNKFKDDELNYNQILRSGFRALLLEKPISSGIFTIFTCMSVKEETTPNIVGRARRSAAASSKRAWAALLPGKKSSFSDNESLPDKDDKAETKDAETPKSQTPVETVSQKRARVGGKRSRTSKVSAENVTAAAANESPQPDKSQTKSPARKVVQSPARSPSSPKPQRIRPSHKVLMSSGSNSALNSDQLRDIEREIDKHLEGGADGLDNSNFEEEEDEETTKRFILDDKNDEDFQLKEKKPAKRSAILKSPATRVASNSSEHVFERSSGTGTRGGRGRGRPVTAGDGPARGAMTGAGSPSAQMNVRPAMDQGMTGMPPTRRDFDMSGRVPPKVVIMKPRDPQNRNPLYTQGSALPPVPVNTTAMDKEISELAEKYKNKVVSGSTVQEFSNIVNQIVQELNRLHHDNRPTFFRIRQLEQTVENLQANFLQSRKQMQLNTLKYEIAGKPENSSVSKTQNGQKPGSSVSVNTSSSVVPHSMLERDESEPNNKIPRQNYMAGSKTKVYTGYNNQPGYATIPFRNKQTSKTFASVPGPMTRTLSRQRTFLKLCISAVMSQKAKNLLDIIKNKSLGTVAIFADGDRYKCFSDDATFIANAIFVSEVGLKKIPIGTEEILCLSMNAGQYTRVVRDLILLLRYRVELYEEKNGRYNLKAKGNLGNLGDFEDIVSSAGVELNDVSTVMCVSLSGDDSTRENILTILTCNAPDLRITVARFNDSEHFSLFEQCVVALNPRECIFLQKEAFFAQRKYKQLGVSLQRSNVQKVIIDGSMDHSENVCHAKVQAILKKQFKAFEQSVGVHLLYSLLNYMQLLDDEKYTNSFSLINYASTGYMYVSYATLCALDVFAVGSDNDSSVSKGVACSLYEHLNRCRTHSGRRLLREWMRRPLFDFRLIQERLDVVEALFTNTVVRQRLYTDILKRIPDISYLTRRLIQKKSTLQDVYKTYQLAQILPLLLEVFQELNGEMHQSAIKELLMEPLEQISLQLEPFSACIESAVDISYTEKCGKYRIKPEIDPELFAWSEELDKIEQRANSEWRKMKSKLNCDSIKLESRDDGYFFRVTLNMEKLIRGKVKIMETSKGSGILFRSSDLEQINEEYYELNNAYENKQKLLTSCLIETCAGYVPVLNSLSSIVGTIDVLLSFAVIACTSSSPYVRPQLLEKGTNVFDLVQCRHPVLEQTPMEYIPNDVRLRNENDDSQTRFLVLTGANMGGKSTYLKSAALTVFLAQIGCFVPCSEARFSVVDGIFTRVGASDSQFKGISTFMAEMMDCAYTLETATEHSLIIIDELGRGTSTYDGFGLAWAIAEEIITRIKCVCLFATHFHELSRLQQKYPAEVENLKVETLVNPDNGTLTILYQVSKGVADQSFGINIAKLLFPASIVADAENILGELQRGDVE</sequence>
<dbReference type="GO" id="GO:0140664">
    <property type="term" value="F:ATP-dependent DNA damage sensor activity"/>
    <property type="evidence" value="ECO:0007669"/>
    <property type="project" value="InterPro"/>
</dbReference>
<keyword evidence="1" id="KW-0547">Nucleotide-binding</keyword>
<dbReference type="SMART" id="SM00356">
    <property type="entry name" value="ZnF_C3H1"/>
    <property type="match status" value="3"/>
</dbReference>
<dbReference type="EMBL" id="JAKKPZ010000010">
    <property type="protein sequence ID" value="KAI1716257.1"/>
    <property type="molecule type" value="Genomic_DNA"/>
</dbReference>
<dbReference type="InterPro" id="IPR036187">
    <property type="entry name" value="DNA_mismatch_repair_MutS_sf"/>
</dbReference>
<evidence type="ECO:0000259" key="7">
    <source>
        <dbReference type="PROSITE" id="PS50103"/>
    </source>
</evidence>
<keyword evidence="5" id="KW-0863">Zinc-finger</keyword>
<feature type="zinc finger region" description="C3H1-type" evidence="5">
    <location>
        <begin position="386"/>
        <end position="412"/>
    </location>
</feature>
<dbReference type="GO" id="GO:0008270">
    <property type="term" value="F:zinc ion binding"/>
    <property type="evidence" value="ECO:0007669"/>
    <property type="project" value="UniProtKB-KW"/>
</dbReference>
<feature type="domain" description="C3H1-type" evidence="7">
    <location>
        <begin position="342"/>
        <end position="369"/>
    </location>
</feature>
<feature type="compositionally biased region" description="Basic residues" evidence="6">
    <location>
        <begin position="621"/>
        <end position="632"/>
    </location>
</feature>
<organism evidence="8 9">
    <name type="scientific">Ditylenchus destructor</name>
    <dbReference type="NCBI Taxonomy" id="166010"/>
    <lineage>
        <taxon>Eukaryota</taxon>
        <taxon>Metazoa</taxon>
        <taxon>Ecdysozoa</taxon>
        <taxon>Nematoda</taxon>
        <taxon>Chromadorea</taxon>
        <taxon>Rhabditida</taxon>
        <taxon>Tylenchina</taxon>
        <taxon>Tylenchomorpha</taxon>
        <taxon>Sphaerularioidea</taxon>
        <taxon>Anguinidae</taxon>
        <taxon>Anguininae</taxon>
        <taxon>Ditylenchus</taxon>
    </lineage>
</organism>
<keyword evidence="2" id="KW-0227">DNA damage</keyword>
<dbReference type="Gene3D" id="1.10.1420.10">
    <property type="match status" value="2"/>
</dbReference>
<feature type="compositionally biased region" description="Polar residues" evidence="6">
    <location>
        <begin position="959"/>
        <end position="973"/>
    </location>
</feature>
<evidence type="ECO:0000256" key="3">
    <source>
        <dbReference type="ARBA" id="ARBA00022840"/>
    </source>
</evidence>
<dbReference type="GO" id="GO:0005524">
    <property type="term" value="F:ATP binding"/>
    <property type="evidence" value="ECO:0007669"/>
    <property type="project" value="UniProtKB-KW"/>
</dbReference>
<dbReference type="Gene3D" id="4.10.1000.10">
    <property type="entry name" value="Zinc finger, CCCH-type"/>
    <property type="match status" value="1"/>
</dbReference>
<dbReference type="InterPro" id="IPR045076">
    <property type="entry name" value="MutS"/>
</dbReference>
<evidence type="ECO:0000313" key="9">
    <source>
        <dbReference type="Proteomes" id="UP001201812"/>
    </source>
</evidence>
<dbReference type="InterPro" id="IPR036678">
    <property type="entry name" value="MutS_con_dom_sf"/>
</dbReference>
<feature type="region of interest" description="Disordered" evidence="6">
    <location>
        <begin position="958"/>
        <end position="1004"/>
    </location>
</feature>
<dbReference type="PROSITE" id="PS50103">
    <property type="entry name" value="ZF_C3H1"/>
    <property type="match status" value="3"/>
</dbReference>
<evidence type="ECO:0000256" key="1">
    <source>
        <dbReference type="ARBA" id="ARBA00022741"/>
    </source>
</evidence>
<feature type="domain" description="C3H1-type" evidence="7">
    <location>
        <begin position="386"/>
        <end position="412"/>
    </location>
</feature>
<feature type="zinc finger region" description="C3H1-type" evidence="5">
    <location>
        <begin position="342"/>
        <end position="369"/>
    </location>
</feature>
<feature type="region of interest" description="Disordered" evidence="6">
    <location>
        <begin position="585"/>
        <end position="814"/>
    </location>
</feature>
<feature type="compositionally biased region" description="Basic and acidic residues" evidence="6">
    <location>
        <begin position="699"/>
        <end position="713"/>
    </location>
</feature>
<evidence type="ECO:0000256" key="5">
    <source>
        <dbReference type="PROSITE-ProRule" id="PRU00723"/>
    </source>
</evidence>
<comment type="caution">
    <text evidence="8">The sequence shown here is derived from an EMBL/GenBank/DDBJ whole genome shotgun (WGS) entry which is preliminary data.</text>
</comment>
<gene>
    <name evidence="8" type="ORF">DdX_07295</name>
</gene>
<dbReference type="GO" id="GO:0030983">
    <property type="term" value="F:mismatched DNA binding"/>
    <property type="evidence" value="ECO:0007669"/>
    <property type="project" value="InterPro"/>
</dbReference>
<dbReference type="Pfam" id="PF01624">
    <property type="entry name" value="MutS_I"/>
    <property type="match status" value="1"/>
</dbReference>
<dbReference type="Pfam" id="PF05190">
    <property type="entry name" value="MutS_IV"/>
    <property type="match status" value="1"/>
</dbReference>
<feature type="region of interest" description="Disordered" evidence="6">
    <location>
        <begin position="846"/>
        <end position="865"/>
    </location>
</feature>
<dbReference type="InterPro" id="IPR007695">
    <property type="entry name" value="DNA_mismatch_repair_MutS-lik_N"/>
</dbReference>
<feature type="compositionally biased region" description="Polar residues" evidence="6">
    <location>
        <begin position="854"/>
        <end position="863"/>
    </location>
</feature>
<feature type="domain" description="C3H1-type" evidence="7">
    <location>
        <begin position="311"/>
        <end position="338"/>
    </location>
</feature>
<dbReference type="Proteomes" id="UP001201812">
    <property type="component" value="Unassembled WGS sequence"/>
</dbReference>
<keyword evidence="4" id="KW-0238">DNA-binding</keyword>
<dbReference type="SUPFAM" id="SSF52540">
    <property type="entry name" value="P-loop containing nucleoside triphosphate hydrolases"/>
    <property type="match status" value="1"/>
</dbReference>
<dbReference type="Pfam" id="PF00488">
    <property type="entry name" value="MutS_V"/>
    <property type="match status" value="1"/>
</dbReference>
<dbReference type="GO" id="GO:0006298">
    <property type="term" value="P:mismatch repair"/>
    <property type="evidence" value="ECO:0007669"/>
    <property type="project" value="InterPro"/>
</dbReference>
<dbReference type="SUPFAM" id="SSF48334">
    <property type="entry name" value="DNA repair protein MutS, domain III"/>
    <property type="match status" value="1"/>
</dbReference>
<dbReference type="Gene3D" id="3.40.50.300">
    <property type="entry name" value="P-loop containing nucleotide triphosphate hydrolases"/>
    <property type="match status" value="1"/>
</dbReference>
<feature type="compositionally biased region" description="Polar residues" evidence="6">
    <location>
        <begin position="609"/>
        <end position="620"/>
    </location>
</feature>
<dbReference type="PROSITE" id="PS00486">
    <property type="entry name" value="DNA_MISMATCH_REPAIR_2"/>
    <property type="match status" value="1"/>
</dbReference>
<protein>
    <submittedName>
        <fullName evidence="8">MutS domain V domain-containing protein</fullName>
    </submittedName>
</protein>
<name>A0AAD4N9L0_9BILA</name>
<dbReference type="GO" id="GO:0032301">
    <property type="term" value="C:MutSalpha complex"/>
    <property type="evidence" value="ECO:0007669"/>
    <property type="project" value="TreeGrafter"/>
</dbReference>
<keyword evidence="3" id="KW-0067">ATP-binding</keyword>
<reference evidence="8" key="1">
    <citation type="submission" date="2022-01" db="EMBL/GenBank/DDBJ databases">
        <title>Genome Sequence Resource for Two Populations of Ditylenchus destructor, the Migratory Endoparasitic Phytonematode.</title>
        <authorList>
            <person name="Zhang H."/>
            <person name="Lin R."/>
            <person name="Xie B."/>
        </authorList>
    </citation>
    <scope>NUCLEOTIDE SEQUENCE</scope>
    <source>
        <strain evidence="8">BazhouSP</strain>
    </source>
</reference>
<evidence type="ECO:0000313" key="8">
    <source>
        <dbReference type="EMBL" id="KAI1716257.1"/>
    </source>
</evidence>
<accession>A0AAD4N9L0</accession>
<evidence type="ECO:0000256" key="2">
    <source>
        <dbReference type="ARBA" id="ARBA00022763"/>
    </source>
</evidence>
<keyword evidence="5" id="KW-0479">Metal-binding</keyword>
<dbReference type="SMART" id="SM00533">
    <property type="entry name" value="MUTSd"/>
    <property type="match status" value="1"/>
</dbReference>
<dbReference type="InterPro" id="IPR000571">
    <property type="entry name" value="Znf_CCCH"/>
</dbReference>
<dbReference type="InterPro" id="IPR027417">
    <property type="entry name" value="P-loop_NTPase"/>
</dbReference>
<feature type="zinc finger region" description="C3H1-type" evidence="5">
    <location>
        <begin position="311"/>
        <end position="338"/>
    </location>
</feature>
<dbReference type="InterPro" id="IPR007861">
    <property type="entry name" value="DNA_mismatch_repair_MutS_clamp"/>
</dbReference>
<evidence type="ECO:0000256" key="6">
    <source>
        <dbReference type="SAM" id="MobiDB-lite"/>
    </source>
</evidence>
<feature type="compositionally biased region" description="Basic and acidic residues" evidence="6">
    <location>
        <begin position="594"/>
        <end position="608"/>
    </location>
</feature>